<organism evidence="1 2">
    <name type="scientific">Ascobolus immersus RN42</name>
    <dbReference type="NCBI Taxonomy" id="1160509"/>
    <lineage>
        <taxon>Eukaryota</taxon>
        <taxon>Fungi</taxon>
        <taxon>Dikarya</taxon>
        <taxon>Ascomycota</taxon>
        <taxon>Pezizomycotina</taxon>
        <taxon>Pezizomycetes</taxon>
        <taxon>Pezizales</taxon>
        <taxon>Ascobolaceae</taxon>
        <taxon>Ascobolus</taxon>
    </lineage>
</organism>
<accession>A0A3N4HGD6</accession>
<dbReference type="AlphaFoldDB" id="A0A3N4HGD6"/>
<proteinExistence type="predicted"/>
<dbReference type="EMBL" id="ML119831">
    <property type="protein sequence ID" value="RPA73155.1"/>
    <property type="molecule type" value="Genomic_DNA"/>
</dbReference>
<gene>
    <name evidence="1" type="ORF">BJ508DRAFT_366863</name>
</gene>
<dbReference type="Proteomes" id="UP000275078">
    <property type="component" value="Unassembled WGS sequence"/>
</dbReference>
<keyword evidence="2" id="KW-1185">Reference proteome</keyword>
<reference evidence="1 2" key="1">
    <citation type="journal article" date="2018" name="Nat. Ecol. Evol.">
        <title>Pezizomycetes genomes reveal the molecular basis of ectomycorrhizal truffle lifestyle.</title>
        <authorList>
            <person name="Murat C."/>
            <person name="Payen T."/>
            <person name="Noel B."/>
            <person name="Kuo A."/>
            <person name="Morin E."/>
            <person name="Chen J."/>
            <person name="Kohler A."/>
            <person name="Krizsan K."/>
            <person name="Balestrini R."/>
            <person name="Da Silva C."/>
            <person name="Montanini B."/>
            <person name="Hainaut M."/>
            <person name="Levati E."/>
            <person name="Barry K.W."/>
            <person name="Belfiori B."/>
            <person name="Cichocki N."/>
            <person name="Clum A."/>
            <person name="Dockter R.B."/>
            <person name="Fauchery L."/>
            <person name="Guy J."/>
            <person name="Iotti M."/>
            <person name="Le Tacon F."/>
            <person name="Lindquist E.A."/>
            <person name="Lipzen A."/>
            <person name="Malagnac F."/>
            <person name="Mello A."/>
            <person name="Molinier V."/>
            <person name="Miyauchi S."/>
            <person name="Poulain J."/>
            <person name="Riccioni C."/>
            <person name="Rubini A."/>
            <person name="Sitrit Y."/>
            <person name="Splivallo R."/>
            <person name="Traeger S."/>
            <person name="Wang M."/>
            <person name="Zifcakova L."/>
            <person name="Wipf D."/>
            <person name="Zambonelli A."/>
            <person name="Paolocci F."/>
            <person name="Nowrousian M."/>
            <person name="Ottonello S."/>
            <person name="Baldrian P."/>
            <person name="Spatafora J.W."/>
            <person name="Henrissat B."/>
            <person name="Nagy L.G."/>
            <person name="Aury J.M."/>
            <person name="Wincker P."/>
            <person name="Grigoriev I.V."/>
            <person name="Bonfante P."/>
            <person name="Martin F.M."/>
        </authorList>
    </citation>
    <scope>NUCLEOTIDE SEQUENCE [LARGE SCALE GENOMIC DNA]</scope>
    <source>
        <strain evidence="1 2">RN42</strain>
    </source>
</reference>
<evidence type="ECO:0000313" key="1">
    <source>
        <dbReference type="EMBL" id="RPA73155.1"/>
    </source>
</evidence>
<sequence length="158" mass="19107">MSPKDWRARFGGARHKPELFTKFYNFPTRRPNYIATFYHSYVGIWVKHAAMNGLLEICMDFNYAELSPVKFEKFFIPEEKKTRYSEVVRLQWRNTLNNDIEYFDIHVPAGMYKLEYRYMEPEVVKEVNDRFLRIRFPMGPDGIEVDYPDMSLYSFREV</sequence>
<evidence type="ECO:0000313" key="2">
    <source>
        <dbReference type="Proteomes" id="UP000275078"/>
    </source>
</evidence>
<protein>
    <submittedName>
        <fullName evidence="1">Uncharacterized protein</fullName>
    </submittedName>
</protein>
<name>A0A3N4HGD6_ASCIM</name>